<dbReference type="AlphaFoldDB" id="A0A084G3W5"/>
<protein>
    <submittedName>
        <fullName evidence="1">Uncharacterized protein</fullName>
    </submittedName>
</protein>
<dbReference type="VEuPathDB" id="FungiDB:SAPIO_CDS6430"/>
<dbReference type="OrthoDB" id="3832365at2759"/>
<dbReference type="EMBL" id="JOWA01000103">
    <property type="protein sequence ID" value="KEZ42027.1"/>
    <property type="molecule type" value="Genomic_DNA"/>
</dbReference>
<accession>A0A084G3W5</accession>
<evidence type="ECO:0000313" key="2">
    <source>
        <dbReference type="Proteomes" id="UP000028545"/>
    </source>
</evidence>
<dbReference type="KEGG" id="sapo:SAPIO_CDS6430"/>
<proteinExistence type="predicted"/>
<dbReference type="GeneID" id="27725502"/>
<gene>
    <name evidence="1" type="ORF">SAPIO_CDS6430</name>
</gene>
<comment type="caution">
    <text evidence="1">The sequence shown here is derived from an EMBL/GenBank/DDBJ whole genome shotgun (WGS) entry which is preliminary data.</text>
</comment>
<organism evidence="1 2">
    <name type="scientific">Pseudallescheria apiosperma</name>
    <name type="common">Scedosporium apiospermum</name>
    <dbReference type="NCBI Taxonomy" id="563466"/>
    <lineage>
        <taxon>Eukaryota</taxon>
        <taxon>Fungi</taxon>
        <taxon>Dikarya</taxon>
        <taxon>Ascomycota</taxon>
        <taxon>Pezizomycotina</taxon>
        <taxon>Sordariomycetes</taxon>
        <taxon>Hypocreomycetidae</taxon>
        <taxon>Microascales</taxon>
        <taxon>Microascaceae</taxon>
        <taxon>Scedosporium</taxon>
    </lineage>
</organism>
<dbReference type="Proteomes" id="UP000028545">
    <property type="component" value="Unassembled WGS sequence"/>
</dbReference>
<reference evidence="1 2" key="1">
    <citation type="journal article" date="2014" name="Genome Announc.">
        <title>Draft genome sequence of the pathogenic fungus Scedosporium apiospermum.</title>
        <authorList>
            <person name="Vandeputte P."/>
            <person name="Ghamrawi S."/>
            <person name="Rechenmann M."/>
            <person name="Iltis A."/>
            <person name="Giraud S."/>
            <person name="Fleury M."/>
            <person name="Thornton C."/>
            <person name="Delhaes L."/>
            <person name="Meyer W."/>
            <person name="Papon N."/>
            <person name="Bouchara J.P."/>
        </authorList>
    </citation>
    <scope>NUCLEOTIDE SEQUENCE [LARGE SCALE GENOMIC DNA]</scope>
    <source>
        <strain evidence="1 2">IHEM 14462</strain>
    </source>
</reference>
<dbReference type="OMA" id="ETENEVW"/>
<evidence type="ECO:0000313" key="1">
    <source>
        <dbReference type="EMBL" id="KEZ42027.1"/>
    </source>
</evidence>
<keyword evidence="2" id="KW-1185">Reference proteome</keyword>
<sequence>MASAETIIGALVILQPSDEDFNHWTAKQEKNDATPNLQGNVDVNTLDVAVSATIAGVNTGNIRGSLQDGVTLDFDLSVAKGNLGLYLKNGNELWVRQHVPITFDAIDPSGTSSISHGSP</sequence>
<name>A0A084G3W5_PSEDA</name>
<dbReference type="HOGENOM" id="CLU_154718_0_0_1"/>
<dbReference type="RefSeq" id="XP_016641826.1">
    <property type="nucleotide sequence ID" value="XM_016788535.1"/>
</dbReference>